<dbReference type="AlphaFoldDB" id="A0AAF0TSN7"/>
<keyword evidence="3" id="KW-1185">Reference proteome</keyword>
<feature type="region of interest" description="Disordered" evidence="1">
    <location>
        <begin position="49"/>
        <end position="113"/>
    </location>
</feature>
<dbReference type="Proteomes" id="UP001234989">
    <property type="component" value="Chromosome 5"/>
</dbReference>
<sequence>MVANMRSRMSLFVVRLPRLPDKESKATMLIGDMGITWLMIHVHQYKQKVPAPSSASALAPRNKCEYNSQNSQNLRVRPTHSQGSKTQGGTKTPACAKCGSSHSVDPPDRATSI</sequence>
<evidence type="ECO:0000256" key="1">
    <source>
        <dbReference type="SAM" id="MobiDB-lite"/>
    </source>
</evidence>
<reference evidence="2" key="1">
    <citation type="submission" date="2023-08" db="EMBL/GenBank/DDBJ databases">
        <title>A de novo genome assembly of Solanum verrucosum Schlechtendal, a Mexican diploid species geographically isolated from the other diploid A-genome species in potato relatives.</title>
        <authorList>
            <person name="Hosaka K."/>
        </authorList>
    </citation>
    <scope>NUCLEOTIDE SEQUENCE</scope>
    <source>
        <tissue evidence="2">Young leaves</tissue>
    </source>
</reference>
<evidence type="ECO:0000313" key="2">
    <source>
        <dbReference type="EMBL" id="WMV30639.1"/>
    </source>
</evidence>
<dbReference type="EMBL" id="CP133616">
    <property type="protein sequence ID" value="WMV30639.1"/>
    <property type="molecule type" value="Genomic_DNA"/>
</dbReference>
<protein>
    <submittedName>
        <fullName evidence="2">Uncharacterized protein</fullName>
    </submittedName>
</protein>
<proteinExistence type="predicted"/>
<name>A0AAF0TSN7_SOLVR</name>
<feature type="compositionally biased region" description="Low complexity" evidence="1">
    <location>
        <begin position="50"/>
        <end position="60"/>
    </location>
</feature>
<evidence type="ECO:0000313" key="3">
    <source>
        <dbReference type="Proteomes" id="UP001234989"/>
    </source>
</evidence>
<organism evidence="2 3">
    <name type="scientific">Solanum verrucosum</name>
    <dbReference type="NCBI Taxonomy" id="315347"/>
    <lineage>
        <taxon>Eukaryota</taxon>
        <taxon>Viridiplantae</taxon>
        <taxon>Streptophyta</taxon>
        <taxon>Embryophyta</taxon>
        <taxon>Tracheophyta</taxon>
        <taxon>Spermatophyta</taxon>
        <taxon>Magnoliopsida</taxon>
        <taxon>eudicotyledons</taxon>
        <taxon>Gunneridae</taxon>
        <taxon>Pentapetalae</taxon>
        <taxon>asterids</taxon>
        <taxon>lamiids</taxon>
        <taxon>Solanales</taxon>
        <taxon>Solanaceae</taxon>
        <taxon>Solanoideae</taxon>
        <taxon>Solaneae</taxon>
        <taxon>Solanum</taxon>
    </lineage>
</organism>
<gene>
    <name evidence="2" type="ORF">MTR67_024024</name>
</gene>
<accession>A0AAF0TSN7</accession>
<feature type="compositionally biased region" description="Polar residues" evidence="1">
    <location>
        <begin position="65"/>
        <end position="90"/>
    </location>
</feature>